<evidence type="ECO:0000313" key="3">
    <source>
        <dbReference type="Proteomes" id="UP000019184"/>
    </source>
</evidence>
<dbReference type="Pfam" id="PF07819">
    <property type="entry name" value="PGAP1"/>
    <property type="match status" value="1"/>
</dbReference>
<dbReference type="InterPro" id="IPR029058">
    <property type="entry name" value="AB_hydrolase_fold"/>
</dbReference>
<dbReference type="SUPFAM" id="SSF53474">
    <property type="entry name" value="alpha/beta-Hydrolases"/>
    <property type="match status" value="1"/>
</dbReference>
<dbReference type="RefSeq" id="WP_034436726.1">
    <property type="nucleotide sequence ID" value="NZ_CBTK010000304.1"/>
</dbReference>
<dbReference type="GO" id="GO:0016788">
    <property type="term" value="F:hydrolase activity, acting on ester bonds"/>
    <property type="evidence" value="ECO:0007669"/>
    <property type="project" value="InterPro"/>
</dbReference>
<dbReference type="PANTHER" id="PTHR37946">
    <property type="entry name" value="SLL1969 PROTEIN"/>
    <property type="match status" value="1"/>
</dbReference>
<gene>
    <name evidence="2" type="ORF">BN874_850022</name>
</gene>
<sequence>MPFNAIREVKLRENRSGYYPVLKTGFQEATTRVQEIHQAIAGLSFQMLGWIPGLAGPVRLAQGTHDAIAGGIYATIRQGVGGALTVADLLEPHAVAAITTPTTPTEPPSRLAVGLRSALNAVVGDHLQHSANPLAIRMGFYASGHLIPLTPAGLAAHLPERSDRLCLFIHGLGCDEHSWQRNSATAGNAPSQDYGQRLQAELGYTPLYLRYNTGLTITDNGEQLAQQLQQLLAVYPQPVHELILIGHSMGGLVARSACQQAAAENLPWLNLTRMVICLGSPHQGAALEQLGHAVTAALHRSDMTAPLGKIANARSVGIKNLRYGLRAISPQPQAAPGLPGVALRFIGANLAKNADHPLGHILGDGLVTLGSATAPHLRGDVDAIKLGGLNHMALLNDPRVYQQIKKWLRV</sequence>
<evidence type="ECO:0000259" key="1">
    <source>
        <dbReference type="Pfam" id="PF07819"/>
    </source>
</evidence>
<feature type="domain" description="GPI inositol-deacylase PGAP1-like alpha/beta" evidence="1">
    <location>
        <begin position="166"/>
        <end position="288"/>
    </location>
</feature>
<dbReference type="EMBL" id="CBTK010000304">
    <property type="protein sequence ID" value="CDH47604.1"/>
    <property type="molecule type" value="Genomic_DNA"/>
</dbReference>
<protein>
    <submittedName>
        <fullName evidence="2">PGAP1 family protein</fullName>
    </submittedName>
</protein>
<comment type="caution">
    <text evidence="2">The sequence shown here is derived from an EMBL/GenBank/DDBJ whole genome shotgun (WGS) entry which is preliminary data.</text>
</comment>
<proteinExistence type="predicted"/>
<accession>A0A7U7GFT3</accession>
<dbReference type="Proteomes" id="UP000019184">
    <property type="component" value="Unassembled WGS sequence"/>
</dbReference>
<name>A0A7U7GFT3_9GAMM</name>
<reference evidence="2 3" key="1">
    <citation type="journal article" date="2014" name="ISME J.">
        <title>Candidatus Competibacter-lineage genomes retrieved from metagenomes reveal functional metabolic diversity.</title>
        <authorList>
            <person name="McIlroy S.J."/>
            <person name="Albertsen M."/>
            <person name="Andresen E.K."/>
            <person name="Saunders A.M."/>
            <person name="Kristiansen R."/>
            <person name="Stokholm-Bjerregaard M."/>
            <person name="Nielsen K.L."/>
            <person name="Nielsen P.H."/>
        </authorList>
    </citation>
    <scope>NUCLEOTIDE SEQUENCE [LARGE SCALE GENOMIC DNA]</scope>
    <source>
        <strain evidence="2 3">Run_B_J11</strain>
    </source>
</reference>
<dbReference type="OrthoDB" id="869379at2"/>
<dbReference type="Gene3D" id="3.40.50.1820">
    <property type="entry name" value="alpha/beta hydrolase"/>
    <property type="match status" value="1"/>
</dbReference>
<dbReference type="AlphaFoldDB" id="A0A7U7GFT3"/>
<dbReference type="InterPro" id="IPR012908">
    <property type="entry name" value="PGAP1-ab_dom-like"/>
</dbReference>
<organism evidence="2 3">
    <name type="scientific">Candidatus Contendobacter odensis Run_B_J11</name>
    <dbReference type="NCBI Taxonomy" id="1400861"/>
    <lineage>
        <taxon>Bacteria</taxon>
        <taxon>Pseudomonadati</taxon>
        <taxon>Pseudomonadota</taxon>
        <taxon>Gammaproteobacteria</taxon>
        <taxon>Candidatus Competibacteraceae</taxon>
        <taxon>Candidatus Contendibacter</taxon>
    </lineage>
</organism>
<keyword evidence="3" id="KW-1185">Reference proteome</keyword>
<evidence type="ECO:0000313" key="2">
    <source>
        <dbReference type="EMBL" id="CDH47604.1"/>
    </source>
</evidence>
<dbReference type="PANTHER" id="PTHR37946:SF1">
    <property type="entry name" value="SLL1969 PROTEIN"/>
    <property type="match status" value="1"/>
</dbReference>